<dbReference type="InterPro" id="IPR043887">
    <property type="entry name" value="DUF5845"/>
</dbReference>
<organism evidence="1">
    <name type="scientific">Tupanvirus soda lake</name>
    <dbReference type="NCBI Taxonomy" id="2126985"/>
    <lineage>
        <taxon>Viruses</taxon>
        <taxon>Varidnaviria</taxon>
        <taxon>Bamfordvirae</taxon>
        <taxon>Nucleocytoviricota</taxon>
        <taxon>Megaviricetes</taxon>
        <taxon>Imitervirales</taxon>
        <taxon>Mimiviridae</taxon>
        <taxon>Megamimivirinae</taxon>
        <taxon>Tupanvirus</taxon>
        <taxon>Tupanvirus salinum</taxon>
    </lineage>
</organism>
<sequence length="231" mass="26732">MITSRVNFGLHRVMTKSSTVPISQRSVFTKPLKTPIKLFKENKHKMAVIESENKMTDKYNNPKVFVSAWGKLRGKEILNQNLLINGFGDIHPFANPPVFVNAKNIFLNDNHKYFHYYWINKKIFPTKPTIYLCGHPCDSPVLDRGFRMHVVDPFYYTAIRYANEIGADTSLIHYLTKTEYNNLVHSHEMEEVNMVDSDQNESSFSEPTEKNFKECHNNIAAALMKNAGWNL</sequence>
<dbReference type="Pfam" id="PF19163">
    <property type="entry name" value="DUF5845"/>
    <property type="match status" value="1"/>
</dbReference>
<dbReference type="KEGG" id="vg:80519151"/>
<dbReference type="EMBL" id="KY523104">
    <property type="protein sequence ID" value="QKU35709.1"/>
    <property type="molecule type" value="Genomic_DNA"/>
</dbReference>
<protein>
    <submittedName>
        <fullName evidence="1">Uncharacterized protein</fullName>
    </submittedName>
</protein>
<proteinExistence type="predicted"/>
<evidence type="ECO:0000313" key="1">
    <source>
        <dbReference type="EMBL" id="QKU35709.1"/>
    </source>
</evidence>
<accession>A0A6N1NMU0</accession>
<name>A0A6N1NMU0_9VIRU</name>
<reference evidence="1" key="2">
    <citation type="journal article" date="2018" name="Nat. Commun.">
        <title>Tailed giant Tupanvirus possesses the most complete translational apparatus of the known virosphere.</title>
        <authorList>
            <person name="Abrahao J."/>
            <person name="Silva L."/>
            <person name="Silva L.S."/>
            <person name="Khalil J.Y.B."/>
            <person name="Rodrigues R."/>
            <person name="Arantes T."/>
            <person name="Assis F."/>
            <person name="Boratto P."/>
            <person name="Andrade M."/>
            <person name="Kroon E.G."/>
            <person name="Ribeiro B."/>
            <person name="Bergier I."/>
            <person name="Seligmann H."/>
            <person name="Ghigo E."/>
            <person name="Colson P."/>
            <person name="Levasseur A."/>
            <person name="Kroemer G."/>
            <person name="Raoult D."/>
            <person name="La Scola B."/>
        </authorList>
    </citation>
    <scope>NUCLEOTIDE SEQUENCE [LARGE SCALE GENOMIC DNA]</scope>
    <source>
        <strain evidence="1">Soda lake</strain>
    </source>
</reference>
<dbReference type="RefSeq" id="YP_010782387.1">
    <property type="nucleotide sequence ID" value="NC_075039.1"/>
</dbReference>
<reference evidence="1" key="1">
    <citation type="submission" date="2017-01" db="EMBL/GenBank/DDBJ databases">
        <authorList>
            <person name="Assis F.L."/>
            <person name="Abrahao J.S."/>
            <person name="Silva L."/>
            <person name="Khalil J.B."/>
            <person name="Rodrigues R."/>
            <person name="Silva L.S."/>
            <person name="Arantes T."/>
            <person name="Boratto P."/>
            <person name="Andrade M."/>
            <person name="Kroon E.G."/>
            <person name="Ribeiro B."/>
            <person name="Bergier I."/>
            <person name="Seligmann H."/>
            <person name="Ghigo E."/>
            <person name="Colson P."/>
            <person name="Levasseur A."/>
            <person name="Raoult D."/>
            <person name="Scola B.L."/>
        </authorList>
    </citation>
    <scope>NUCLEOTIDE SEQUENCE</scope>
    <source>
        <strain evidence="1">Soda lake</strain>
    </source>
</reference>
<dbReference type="GeneID" id="80519151"/>